<feature type="compositionally biased region" description="Low complexity" evidence="1">
    <location>
        <begin position="123"/>
        <end position="138"/>
    </location>
</feature>
<evidence type="ECO:0000256" key="1">
    <source>
        <dbReference type="SAM" id="MobiDB-lite"/>
    </source>
</evidence>
<reference evidence="2 3" key="1">
    <citation type="submission" date="2019-11" db="EMBL/GenBank/DDBJ databases">
        <title>Metabolism of dissolved organic matter in forest soils.</title>
        <authorList>
            <person name="Cyle K.T."/>
            <person name="Wilhelm R.C."/>
            <person name="Martinez C.E."/>
        </authorList>
    </citation>
    <scope>NUCLEOTIDE SEQUENCE [LARGE SCALE GENOMIC DNA]</scope>
    <source>
        <strain evidence="2 3">1N</strain>
    </source>
</reference>
<evidence type="ECO:0000313" key="3">
    <source>
        <dbReference type="Proteomes" id="UP000652198"/>
    </source>
</evidence>
<evidence type="ECO:0008006" key="4">
    <source>
        <dbReference type="Google" id="ProtNLM"/>
    </source>
</evidence>
<comment type="caution">
    <text evidence="2">The sequence shown here is derived from an EMBL/GenBank/DDBJ whole genome shotgun (WGS) entry which is preliminary data.</text>
</comment>
<feature type="region of interest" description="Disordered" evidence="1">
    <location>
        <begin position="123"/>
        <end position="153"/>
    </location>
</feature>
<dbReference type="RefSeq" id="WP_172314419.1">
    <property type="nucleotide sequence ID" value="NZ_WOEY01000092.1"/>
</dbReference>
<gene>
    <name evidence="2" type="ORF">GNZ12_24235</name>
</gene>
<feature type="compositionally biased region" description="Polar residues" evidence="1">
    <location>
        <begin position="142"/>
        <end position="153"/>
    </location>
</feature>
<organism evidence="2 3">
    <name type="scientific">Paraburkholderia solitsugae</name>
    <dbReference type="NCBI Taxonomy" id="2675748"/>
    <lineage>
        <taxon>Bacteria</taxon>
        <taxon>Pseudomonadati</taxon>
        <taxon>Pseudomonadota</taxon>
        <taxon>Betaproteobacteria</taxon>
        <taxon>Burkholderiales</taxon>
        <taxon>Burkholderiaceae</taxon>
        <taxon>Paraburkholderia</taxon>
    </lineage>
</organism>
<proteinExistence type="predicted"/>
<sequence length="153" mass="16566">MRQAKENDIKVDVPEYGSFTFARRRKEDVYKIRSRYNVLTEGNYNPNGAVADLGALALVTLQTLMVSAPEGFALDDLDPLMDDDFEKKLFAIFGALRVREAAFNPKKKAAPAAVAPVAEPLDAAEPAEAAQEAPAQVADTQAAEQSPQATLID</sequence>
<dbReference type="EMBL" id="WOEY01000092">
    <property type="protein sequence ID" value="NPT44363.1"/>
    <property type="molecule type" value="Genomic_DNA"/>
</dbReference>
<accession>A0ABX2BWU2</accession>
<protein>
    <recommendedName>
        <fullName evidence="4">Phage tail assembly protein</fullName>
    </recommendedName>
</protein>
<name>A0ABX2BWU2_9BURK</name>
<dbReference type="Proteomes" id="UP000652198">
    <property type="component" value="Unassembled WGS sequence"/>
</dbReference>
<evidence type="ECO:0000313" key="2">
    <source>
        <dbReference type="EMBL" id="NPT44363.1"/>
    </source>
</evidence>
<keyword evidence="3" id="KW-1185">Reference proteome</keyword>